<reference evidence="8 9" key="1">
    <citation type="journal article" date="2020" name="Microbiol. Resour. Announc.">
        <title>Draft Genome Sequence of a Cladosporium Species Isolated from the Mesophotic Ascidian Didemnum maculosum.</title>
        <authorList>
            <person name="Gioti A."/>
            <person name="Siaperas R."/>
            <person name="Nikolaivits E."/>
            <person name="Le Goff G."/>
            <person name="Ouazzani J."/>
            <person name="Kotoulas G."/>
            <person name="Topakas E."/>
        </authorList>
    </citation>
    <scope>NUCLEOTIDE SEQUENCE [LARGE SCALE GENOMIC DNA]</scope>
    <source>
        <strain evidence="8 9">TM138-S3</strain>
    </source>
</reference>
<evidence type="ECO:0000259" key="7">
    <source>
        <dbReference type="Pfam" id="PF15459"/>
    </source>
</evidence>
<dbReference type="GeneID" id="96002084"/>
<dbReference type="GO" id="GO:0042273">
    <property type="term" value="P:ribosomal large subunit biogenesis"/>
    <property type="evidence" value="ECO:0007669"/>
    <property type="project" value="TreeGrafter"/>
</dbReference>
<dbReference type="GO" id="GO:0003677">
    <property type="term" value="F:DNA binding"/>
    <property type="evidence" value="ECO:0007669"/>
    <property type="project" value="TreeGrafter"/>
</dbReference>
<dbReference type="PANTHER" id="PTHR14369:SF0">
    <property type="entry name" value="SURFEIT LOCUS PROTEIN 6"/>
    <property type="match status" value="1"/>
</dbReference>
<feature type="region of interest" description="Disordered" evidence="5">
    <location>
        <begin position="466"/>
        <end position="554"/>
    </location>
</feature>
<feature type="compositionally biased region" description="Basic and acidic residues" evidence="5">
    <location>
        <begin position="468"/>
        <end position="477"/>
    </location>
</feature>
<feature type="compositionally biased region" description="Basic and acidic residues" evidence="5">
    <location>
        <begin position="305"/>
        <end position="347"/>
    </location>
</feature>
<dbReference type="Proteomes" id="UP000803884">
    <property type="component" value="Unassembled WGS sequence"/>
</dbReference>
<evidence type="ECO:0000313" key="8">
    <source>
        <dbReference type="EMBL" id="KAL1590580.1"/>
    </source>
</evidence>
<feature type="compositionally biased region" description="Acidic residues" evidence="5">
    <location>
        <begin position="92"/>
        <end position="101"/>
    </location>
</feature>
<proteinExistence type="inferred from homology"/>
<feature type="coiled-coil region" evidence="4">
    <location>
        <begin position="1"/>
        <end position="28"/>
    </location>
</feature>
<comment type="caution">
    <text evidence="8">The sequence shown here is derived from an EMBL/GenBank/DDBJ whole genome shotgun (WGS) entry which is preliminary data.</text>
</comment>
<dbReference type="InterPro" id="IPR007019">
    <property type="entry name" value="SURF6"/>
</dbReference>
<dbReference type="Pfam" id="PF04935">
    <property type="entry name" value="SURF6"/>
    <property type="match status" value="1"/>
</dbReference>
<organism evidence="8 9">
    <name type="scientific">Cladosporium halotolerans</name>
    <dbReference type="NCBI Taxonomy" id="1052096"/>
    <lineage>
        <taxon>Eukaryota</taxon>
        <taxon>Fungi</taxon>
        <taxon>Dikarya</taxon>
        <taxon>Ascomycota</taxon>
        <taxon>Pezizomycotina</taxon>
        <taxon>Dothideomycetes</taxon>
        <taxon>Dothideomycetidae</taxon>
        <taxon>Cladosporiales</taxon>
        <taxon>Cladosporiaceae</taxon>
        <taxon>Cladosporium</taxon>
    </lineage>
</organism>
<feature type="compositionally biased region" description="Acidic residues" evidence="5">
    <location>
        <begin position="181"/>
        <end position="194"/>
    </location>
</feature>
<evidence type="ECO:0000313" key="9">
    <source>
        <dbReference type="Proteomes" id="UP000803884"/>
    </source>
</evidence>
<evidence type="ECO:0000256" key="4">
    <source>
        <dbReference type="SAM" id="Coils"/>
    </source>
</evidence>
<feature type="compositionally biased region" description="Polar residues" evidence="5">
    <location>
        <begin position="164"/>
        <end position="180"/>
    </location>
</feature>
<feature type="compositionally biased region" description="Basic and acidic residues" evidence="5">
    <location>
        <begin position="489"/>
        <end position="526"/>
    </location>
</feature>
<feature type="compositionally biased region" description="Basic residues" evidence="5">
    <location>
        <begin position="124"/>
        <end position="141"/>
    </location>
</feature>
<dbReference type="RefSeq" id="XP_069233685.1">
    <property type="nucleotide sequence ID" value="XM_069369246.1"/>
</dbReference>
<dbReference type="GO" id="GO:0042274">
    <property type="term" value="P:ribosomal small subunit biogenesis"/>
    <property type="evidence" value="ECO:0007669"/>
    <property type="project" value="TreeGrafter"/>
</dbReference>
<feature type="domain" description="Ribosomal RNA-processing protein 14/surfeit locus protein 6 C-terminal" evidence="6">
    <location>
        <begin position="334"/>
        <end position="531"/>
    </location>
</feature>
<dbReference type="PANTHER" id="PTHR14369">
    <property type="entry name" value="SURFEIT LOCUS PROTEIN 6"/>
    <property type="match status" value="1"/>
</dbReference>
<name>A0AB34L0L7_9PEZI</name>
<evidence type="ECO:0008006" key="10">
    <source>
        <dbReference type="Google" id="ProtNLM"/>
    </source>
</evidence>
<dbReference type="Pfam" id="PF15459">
    <property type="entry name" value="RRP14"/>
    <property type="match status" value="1"/>
</dbReference>
<dbReference type="EMBL" id="JAAQHG020000002">
    <property type="protein sequence ID" value="KAL1590580.1"/>
    <property type="molecule type" value="Genomic_DNA"/>
</dbReference>
<gene>
    <name evidence="8" type="ORF">WHR41_00640</name>
</gene>
<keyword evidence="4" id="KW-0175">Coiled coil</keyword>
<keyword evidence="3" id="KW-0539">Nucleus</keyword>
<comment type="similarity">
    <text evidence="2">Belongs to the SURF6 family.</text>
</comment>
<evidence type="ECO:0000259" key="6">
    <source>
        <dbReference type="Pfam" id="PF04935"/>
    </source>
</evidence>
<dbReference type="InterPro" id="IPR029190">
    <property type="entry name" value="Rrp14/SURF6_C"/>
</dbReference>
<evidence type="ECO:0000256" key="1">
    <source>
        <dbReference type="ARBA" id="ARBA00004123"/>
    </source>
</evidence>
<feature type="compositionally biased region" description="Basic and acidic residues" evidence="5">
    <location>
        <begin position="142"/>
        <end position="159"/>
    </location>
</feature>
<feature type="region of interest" description="Disordered" evidence="5">
    <location>
        <begin position="36"/>
        <end position="393"/>
    </location>
</feature>
<dbReference type="AlphaFoldDB" id="A0AB34L0L7"/>
<feature type="compositionally biased region" description="Basic and acidic residues" evidence="5">
    <location>
        <begin position="102"/>
        <end position="123"/>
    </location>
</feature>
<dbReference type="GO" id="GO:0005730">
    <property type="term" value="C:nucleolus"/>
    <property type="evidence" value="ECO:0007669"/>
    <property type="project" value="TreeGrafter"/>
</dbReference>
<evidence type="ECO:0000256" key="2">
    <source>
        <dbReference type="ARBA" id="ARBA00005904"/>
    </source>
</evidence>
<feature type="compositionally biased region" description="Basic and acidic residues" evidence="5">
    <location>
        <begin position="41"/>
        <end position="67"/>
    </location>
</feature>
<feature type="domain" description="Ribosomal RNA-processing protein 14 N-terminal" evidence="7">
    <location>
        <begin position="14"/>
        <end position="70"/>
    </location>
</feature>
<keyword evidence="9" id="KW-1185">Reference proteome</keyword>
<feature type="compositionally biased region" description="Low complexity" evidence="5">
    <location>
        <begin position="238"/>
        <end position="287"/>
    </location>
</feature>
<dbReference type="GO" id="GO:0003723">
    <property type="term" value="F:RNA binding"/>
    <property type="evidence" value="ECO:0007669"/>
    <property type="project" value="TreeGrafter"/>
</dbReference>
<feature type="compositionally biased region" description="Basic and acidic residues" evidence="5">
    <location>
        <begin position="355"/>
        <end position="371"/>
    </location>
</feature>
<evidence type="ECO:0000256" key="5">
    <source>
        <dbReference type="SAM" id="MobiDB-lite"/>
    </source>
</evidence>
<feature type="compositionally biased region" description="Basic and acidic residues" evidence="5">
    <location>
        <begin position="78"/>
        <end position="91"/>
    </location>
</feature>
<protein>
    <recommendedName>
        <fullName evidence="10">SURF6-domain-containing protein</fullName>
    </recommendedName>
</protein>
<sequence>MSGQEDILDGLEERLQNHAKAFESLLALTPAQDYYGSQIVDGRDPNDQWKAKKQTKEEKQAAKKAKLDPANQKSALDIMKERELKRKRELGMDEEEAEEADVEKQDGGKRQKVEETAEDAEARRRLKAEKRKEKREKKKEKAAKLKEKREAKKAAKQDGDVDGASNTKSKADKTQNGSIDNNDEDDDEEDDDEHADAADASDMDKLDMSGLVDSDAAGSVASTAPSSPAIDSPAFDLSANHSTASSSSSIVPPSDQPKSAPPKKAAPSVKQQPLPAALDTAAPTKPASGTSSPRLNLPNIDSEALQDRLRQRIEELRNKRKADGPEGKNPKSRQELLDQRRKKEEQRKAHKKELRRQAKEDEERKQEERLRGSGSPLNVDIFSPREAAPKQDSNNFSFSRLAFEDGTAPDASLSHLVDAKKRKGPQDTKTALAAAEAKQKRIAGYDAEKRADIAEKDLWLNAKKRAHGERVRDDTSLLKKALKRKEKQKGKSEKEWKDREDAVVKGKQMKDKKREANLKARAEQKGKKGKKAKSAGKPGGKKGGRPGFEGRFKA</sequence>
<comment type="subcellular location">
    <subcellularLocation>
        <location evidence="1">Nucleus</location>
    </subcellularLocation>
</comment>
<dbReference type="InterPro" id="IPR029188">
    <property type="entry name" value="Rrp14_N"/>
</dbReference>
<feature type="compositionally biased region" description="Basic residues" evidence="5">
    <location>
        <begin position="527"/>
        <end position="544"/>
    </location>
</feature>
<evidence type="ECO:0000256" key="3">
    <source>
        <dbReference type="ARBA" id="ARBA00023242"/>
    </source>
</evidence>
<accession>A0AB34L0L7</accession>